<dbReference type="InterPro" id="IPR029063">
    <property type="entry name" value="SAM-dependent_MTases_sf"/>
</dbReference>
<name>A0A4V3DNK8_9GAMM</name>
<dbReference type="Gene3D" id="3.40.50.150">
    <property type="entry name" value="Vaccinia Virus protein VP39"/>
    <property type="match status" value="1"/>
</dbReference>
<dbReference type="OrthoDB" id="9801609at2"/>
<dbReference type="GO" id="GO:0008757">
    <property type="term" value="F:S-adenosylmethionine-dependent methyltransferase activity"/>
    <property type="evidence" value="ECO:0007669"/>
    <property type="project" value="InterPro"/>
</dbReference>
<evidence type="ECO:0000313" key="2">
    <source>
        <dbReference type="EMBL" id="TDR48816.1"/>
    </source>
</evidence>
<protein>
    <submittedName>
        <fullName evidence="2">Methyltransferase family protein</fullName>
    </submittedName>
</protein>
<dbReference type="InterPro" id="IPR013216">
    <property type="entry name" value="Methyltransf_11"/>
</dbReference>
<dbReference type="Pfam" id="PF08241">
    <property type="entry name" value="Methyltransf_11"/>
    <property type="match status" value="1"/>
</dbReference>
<keyword evidence="3" id="KW-1185">Reference proteome</keyword>
<dbReference type="Proteomes" id="UP000295293">
    <property type="component" value="Unassembled WGS sequence"/>
</dbReference>
<dbReference type="GO" id="GO:0032259">
    <property type="term" value="P:methylation"/>
    <property type="evidence" value="ECO:0007669"/>
    <property type="project" value="UniProtKB-KW"/>
</dbReference>
<dbReference type="CDD" id="cd02440">
    <property type="entry name" value="AdoMet_MTases"/>
    <property type="match status" value="1"/>
</dbReference>
<reference evidence="2 3" key="1">
    <citation type="submission" date="2019-03" db="EMBL/GenBank/DDBJ databases">
        <title>Genomic Encyclopedia of Type Strains, Phase IV (KMG-IV): sequencing the most valuable type-strain genomes for metagenomic binning, comparative biology and taxonomic classification.</title>
        <authorList>
            <person name="Goeker M."/>
        </authorList>
    </citation>
    <scope>NUCLEOTIDE SEQUENCE [LARGE SCALE GENOMIC DNA]</scope>
    <source>
        <strain evidence="2 3">DSM 21667</strain>
    </source>
</reference>
<dbReference type="RefSeq" id="WP_133816921.1">
    <property type="nucleotide sequence ID" value="NZ_SNZH01000001.1"/>
</dbReference>
<dbReference type="AlphaFoldDB" id="A0A4V3DNK8"/>
<keyword evidence="2" id="KW-0808">Transferase</keyword>
<evidence type="ECO:0000259" key="1">
    <source>
        <dbReference type="Pfam" id="PF08241"/>
    </source>
</evidence>
<evidence type="ECO:0000313" key="3">
    <source>
        <dbReference type="Proteomes" id="UP000295293"/>
    </source>
</evidence>
<dbReference type="PANTHER" id="PTHR43861:SF1">
    <property type="entry name" value="TRANS-ACONITATE 2-METHYLTRANSFERASE"/>
    <property type="match status" value="1"/>
</dbReference>
<keyword evidence="2" id="KW-0489">Methyltransferase</keyword>
<dbReference type="SUPFAM" id="SSF53335">
    <property type="entry name" value="S-adenosyl-L-methionine-dependent methyltransferases"/>
    <property type="match status" value="1"/>
</dbReference>
<organism evidence="2 3">
    <name type="scientific">Tahibacter aquaticus</name>
    <dbReference type="NCBI Taxonomy" id="520092"/>
    <lineage>
        <taxon>Bacteria</taxon>
        <taxon>Pseudomonadati</taxon>
        <taxon>Pseudomonadota</taxon>
        <taxon>Gammaproteobacteria</taxon>
        <taxon>Lysobacterales</taxon>
        <taxon>Rhodanobacteraceae</taxon>
        <taxon>Tahibacter</taxon>
    </lineage>
</organism>
<dbReference type="EMBL" id="SNZH01000001">
    <property type="protein sequence ID" value="TDR48816.1"/>
    <property type="molecule type" value="Genomic_DNA"/>
</dbReference>
<accession>A0A4V3DNK8</accession>
<sequence length="225" mass="25511">MSESKVELDKLYNQRFPEAALAQKHAIWKVLCSDFFSRYVKPTDTVVDIGAGYCEFINNIQAGKKIAVDLNPDVRRFAAADVHVINESCTAIRELDSNSVDVVFMSNFLEHLPSKDMVLDTFRECQRILRPGGRVMVLQPNIRYLPGEYWDYFDHHTPLTERSLVEGLQLAGLTPTTVIAKFLPYTTKSRLPQAAWLVQLYLKVPLAWHVLGKQAFVVAEQRAAG</sequence>
<proteinExistence type="predicted"/>
<gene>
    <name evidence="2" type="ORF">DFR29_101440</name>
</gene>
<dbReference type="PANTHER" id="PTHR43861">
    <property type="entry name" value="TRANS-ACONITATE 2-METHYLTRANSFERASE-RELATED"/>
    <property type="match status" value="1"/>
</dbReference>
<feature type="domain" description="Methyltransferase type 11" evidence="1">
    <location>
        <begin position="47"/>
        <end position="136"/>
    </location>
</feature>
<comment type="caution">
    <text evidence="2">The sequence shown here is derived from an EMBL/GenBank/DDBJ whole genome shotgun (WGS) entry which is preliminary data.</text>
</comment>